<protein>
    <submittedName>
        <fullName evidence="1">Uncharacterized protein</fullName>
    </submittedName>
</protein>
<gene>
    <name evidence="1" type="ORF">EV201_1121</name>
</gene>
<reference evidence="1 2" key="1">
    <citation type="submission" date="2019-02" db="EMBL/GenBank/DDBJ databases">
        <title>Genomic Encyclopedia of Type Strains, Phase IV (KMG-IV): sequencing the most valuable type-strain genomes for metagenomic binning, comparative biology and taxonomic classification.</title>
        <authorList>
            <person name="Goeker M."/>
        </authorList>
    </citation>
    <scope>NUCLEOTIDE SEQUENCE [LARGE SCALE GENOMIC DNA]</scope>
    <source>
        <strain evidence="1 2">DSM 28825</strain>
    </source>
</reference>
<keyword evidence="2" id="KW-1185">Reference proteome</keyword>
<organism evidence="1 2">
    <name type="scientific">Ancylomarina subtilis</name>
    <dbReference type="NCBI Taxonomy" id="1639035"/>
    <lineage>
        <taxon>Bacteria</taxon>
        <taxon>Pseudomonadati</taxon>
        <taxon>Bacteroidota</taxon>
        <taxon>Bacteroidia</taxon>
        <taxon>Marinilabiliales</taxon>
        <taxon>Marinifilaceae</taxon>
        <taxon>Ancylomarina</taxon>
    </lineage>
</organism>
<sequence length="51" mass="5721">MVLSIRFEGTIFMKESPKNKKSKASPNFSSWFLSGVEGKEESRVSEVVVVL</sequence>
<name>A0A4Q7VJW2_9BACT</name>
<dbReference type="EMBL" id="SHKN01000001">
    <property type="protein sequence ID" value="RZT96483.1"/>
    <property type="molecule type" value="Genomic_DNA"/>
</dbReference>
<accession>A0A4Q7VJW2</accession>
<evidence type="ECO:0000313" key="2">
    <source>
        <dbReference type="Proteomes" id="UP000293562"/>
    </source>
</evidence>
<dbReference type="AlphaFoldDB" id="A0A4Q7VJW2"/>
<proteinExistence type="predicted"/>
<evidence type="ECO:0000313" key="1">
    <source>
        <dbReference type="EMBL" id="RZT96483.1"/>
    </source>
</evidence>
<dbReference type="Proteomes" id="UP000293562">
    <property type="component" value="Unassembled WGS sequence"/>
</dbReference>
<dbReference type="RefSeq" id="WP_165389594.1">
    <property type="nucleotide sequence ID" value="NZ_SHKN01000001.1"/>
</dbReference>
<comment type="caution">
    <text evidence="1">The sequence shown here is derived from an EMBL/GenBank/DDBJ whole genome shotgun (WGS) entry which is preliminary data.</text>
</comment>